<dbReference type="Pfam" id="PF02782">
    <property type="entry name" value="FGGY_C"/>
    <property type="match status" value="1"/>
</dbReference>
<dbReference type="EC" id="2.7.1.17" evidence="7"/>
<dbReference type="EMBL" id="CACRSW010000009">
    <property type="protein sequence ID" value="VYS88703.1"/>
    <property type="molecule type" value="Genomic_DNA"/>
</dbReference>
<protein>
    <submittedName>
        <fullName evidence="7">Xylulose kinase</fullName>
        <ecNumber evidence="7">2.7.1.17</ecNumber>
    </submittedName>
</protein>
<dbReference type="GO" id="GO:0004856">
    <property type="term" value="F:D-xylulokinase activity"/>
    <property type="evidence" value="ECO:0007669"/>
    <property type="project" value="UniProtKB-EC"/>
</dbReference>
<evidence type="ECO:0000256" key="3">
    <source>
        <dbReference type="ARBA" id="ARBA00022777"/>
    </source>
</evidence>
<organism evidence="7">
    <name type="scientific">Anaerococcus vaginalis</name>
    <dbReference type="NCBI Taxonomy" id="33037"/>
    <lineage>
        <taxon>Bacteria</taxon>
        <taxon>Bacillati</taxon>
        <taxon>Bacillota</taxon>
        <taxon>Tissierellia</taxon>
        <taxon>Tissierellales</taxon>
        <taxon>Peptoniphilaceae</taxon>
        <taxon>Anaerococcus</taxon>
    </lineage>
</organism>
<dbReference type="PIRSF" id="PIRSF000538">
    <property type="entry name" value="GlpK"/>
    <property type="match status" value="1"/>
</dbReference>
<comment type="similarity">
    <text evidence="1 4">Belongs to the FGGY kinase family.</text>
</comment>
<dbReference type="InterPro" id="IPR000577">
    <property type="entry name" value="Carb_kinase_FGGY"/>
</dbReference>
<dbReference type="Pfam" id="PF00370">
    <property type="entry name" value="FGGY_N"/>
    <property type="match status" value="1"/>
</dbReference>
<dbReference type="InterPro" id="IPR018485">
    <property type="entry name" value="FGGY_C"/>
</dbReference>
<evidence type="ECO:0000256" key="1">
    <source>
        <dbReference type="ARBA" id="ARBA00009156"/>
    </source>
</evidence>
<evidence type="ECO:0000256" key="2">
    <source>
        <dbReference type="ARBA" id="ARBA00022679"/>
    </source>
</evidence>
<reference evidence="7" key="1">
    <citation type="submission" date="2019-11" db="EMBL/GenBank/DDBJ databases">
        <authorList>
            <person name="Feng L."/>
        </authorList>
    </citation>
    <scope>NUCLEOTIDE SEQUENCE</scope>
    <source>
        <strain evidence="7">AvaginalisLFYP127</strain>
    </source>
</reference>
<dbReference type="InterPro" id="IPR043129">
    <property type="entry name" value="ATPase_NBD"/>
</dbReference>
<feature type="domain" description="Carbohydrate kinase FGGY C-terminal" evidence="6">
    <location>
        <begin position="296"/>
        <end position="453"/>
    </location>
</feature>
<dbReference type="CDD" id="cd07804">
    <property type="entry name" value="ASKHA_NBD_FGGY_RrXK-like"/>
    <property type="match status" value="1"/>
</dbReference>
<evidence type="ECO:0000256" key="4">
    <source>
        <dbReference type="RuleBase" id="RU003733"/>
    </source>
</evidence>
<gene>
    <name evidence="7" type="primary">xylB_2</name>
    <name evidence="7" type="ORF">AVLFYP127_01736</name>
</gene>
<evidence type="ECO:0000259" key="5">
    <source>
        <dbReference type="Pfam" id="PF00370"/>
    </source>
</evidence>
<dbReference type="InterPro" id="IPR050406">
    <property type="entry name" value="FGGY_Carb_Kinase"/>
</dbReference>
<dbReference type="Gene3D" id="3.30.420.40">
    <property type="match status" value="2"/>
</dbReference>
<keyword evidence="3 4" id="KW-0418">Kinase</keyword>
<evidence type="ECO:0000259" key="6">
    <source>
        <dbReference type="Pfam" id="PF02782"/>
    </source>
</evidence>
<dbReference type="RefSeq" id="WP_156328740.1">
    <property type="nucleotide sequence ID" value="NZ_CACRSW010000009.1"/>
</dbReference>
<dbReference type="AlphaFoldDB" id="A0A6N2S4U6"/>
<evidence type="ECO:0000313" key="7">
    <source>
        <dbReference type="EMBL" id="VYS88703.1"/>
    </source>
</evidence>
<dbReference type="PROSITE" id="PS00445">
    <property type="entry name" value="FGGY_KINASES_2"/>
    <property type="match status" value="1"/>
</dbReference>
<name>A0A6N2S4U6_9FIRM</name>
<dbReference type="InterPro" id="IPR018484">
    <property type="entry name" value="FGGY_N"/>
</dbReference>
<sequence>MDEKYFLGIDIGTNESKGVIIDKNANVIASTFTSHGVENPKPNYFEHDAEEVWYKDLCIISNKLLKETGIDPKEIKGVGCSALSSDCLPVDKDGKPLRKAILYGIDARAMEECKILTEKWGEEKVIELFGRPLGSSDIAPKILWIKRNEPEVFEKTYKFLTASSYLAYKLTGNYTVDRFLGLASFNPLYNNDGSPNESYCDGICKPDQLADVMWTTDISGYVTEKASRDTGLAVGTPVIAGGDDSGAEAISSGVMTPGDMLIQMGSTVYMILCTEKLYNDDRLWREAFIITNTFDISAGTNTSGALTKWIRDVYYKDKVEEEKNGGENAYQAIMNDIKDIPIGSGGIVTLPYFAGERTPINDSKAKGLVIGLDLAHDRGNIARSAYEAVCYSIKQHFDIFEELEVPIKNIMVTGGGTKNPLWIQMLSDILGLEIKTPAITIGASYGDALMAMIGTENIESFEEASKLIKIGKTYKPVKENNEKYLKYYDIYDSLYNVNRDLMHKLDELNR</sequence>
<proteinExistence type="inferred from homology"/>
<keyword evidence="2 4" id="KW-0808">Transferase</keyword>
<dbReference type="InterPro" id="IPR018483">
    <property type="entry name" value="Carb_kinase_FGGY_CS"/>
</dbReference>
<dbReference type="SUPFAM" id="SSF53067">
    <property type="entry name" value="Actin-like ATPase domain"/>
    <property type="match status" value="2"/>
</dbReference>
<accession>A0A6N2S4U6</accession>
<dbReference type="PANTHER" id="PTHR43095">
    <property type="entry name" value="SUGAR KINASE"/>
    <property type="match status" value="1"/>
</dbReference>
<feature type="domain" description="Carbohydrate kinase FGGY N-terminal" evidence="5">
    <location>
        <begin position="5"/>
        <end position="247"/>
    </location>
</feature>